<comment type="caution">
    <text evidence="1">The sequence shown here is derived from an EMBL/GenBank/DDBJ whole genome shotgun (WGS) entry which is preliminary data.</text>
</comment>
<protein>
    <submittedName>
        <fullName evidence="1">Uncharacterized protein</fullName>
    </submittedName>
</protein>
<reference evidence="1 2" key="1">
    <citation type="submission" date="2020-10" db="EMBL/GenBank/DDBJ databases">
        <title>Sequencing the genomes of 1000 actinobacteria strains.</title>
        <authorList>
            <person name="Klenk H.-P."/>
        </authorList>
    </citation>
    <scope>NUCLEOTIDE SEQUENCE [LARGE SCALE GENOMIC DNA]</scope>
    <source>
        <strain evidence="1 2">DSM 45157</strain>
    </source>
</reference>
<proteinExistence type="predicted"/>
<organism evidence="1 2">
    <name type="scientific">Nocardiopsis terrae</name>
    <dbReference type="NCBI Taxonomy" id="372655"/>
    <lineage>
        <taxon>Bacteria</taxon>
        <taxon>Bacillati</taxon>
        <taxon>Actinomycetota</taxon>
        <taxon>Actinomycetes</taxon>
        <taxon>Streptosporangiales</taxon>
        <taxon>Nocardiopsidaceae</taxon>
        <taxon>Nocardiopsis</taxon>
    </lineage>
</organism>
<gene>
    <name evidence="1" type="ORF">H4W79_000469</name>
</gene>
<dbReference type="RefSeq" id="WP_191268838.1">
    <property type="nucleotide sequence ID" value="NZ_BMXJ01000002.1"/>
</dbReference>
<dbReference type="Proteomes" id="UP000598217">
    <property type="component" value="Unassembled WGS sequence"/>
</dbReference>
<sequence>MPEIPDTAKRVALLPGAATLLLTAGCAQGEETDEAAPEVEAAVETEKTEEPQREYTSIPADGELAWLVPEDLPAWTDSGGGEEGLAVFVRDGCSVTLNLMEGHAKQSEELDRSPQDSALLWLTVPGDVFGDDLTDTPITPLDPVEVPTDDGESVEFTAVETVNEETDAGSRAGVLWHGDDELRFAQSCGMPAGAWEDGQEHVDAFLDDLLVTVP</sequence>
<dbReference type="EMBL" id="JADBDY010000001">
    <property type="protein sequence ID" value="MBE1456255.1"/>
    <property type="molecule type" value="Genomic_DNA"/>
</dbReference>
<keyword evidence="2" id="KW-1185">Reference proteome</keyword>
<evidence type="ECO:0000313" key="1">
    <source>
        <dbReference type="EMBL" id="MBE1456255.1"/>
    </source>
</evidence>
<accession>A0ABR9HBQ5</accession>
<name>A0ABR9HBQ5_9ACTN</name>
<evidence type="ECO:0000313" key="2">
    <source>
        <dbReference type="Proteomes" id="UP000598217"/>
    </source>
</evidence>